<dbReference type="AlphaFoldDB" id="A0ABD3L4B1"/>
<evidence type="ECO:0000256" key="3">
    <source>
        <dbReference type="ARBA" id="ARBA00022796"/>
    </source>
</evidence>
<evidence type="ECO:0000313" key="8">
    <source>
        <dbReference type="EMBL" id="KAL3744581.1"/>
    </source>
</evidence>
<keyword evidence="4 6" id="KW-1133">Transmembrane helix</keyword>
<dbReference type="Pfam" id="PF04145">
    <property type="entry name" value="Ctr"/>
    <property type="match status" value="1"/>
</dbReference>
<organism evidence="8 9">
    <name type="scientific">Eucalyptus globulus</name>
    <name type="common">Tasmanian blue gum</name>
    <dbReference type="NCBI Taxonomy" id="34317"/>
    <lineage>
        <taxon>Eukaryota</taxon>
        <taxon>Viridiplantae</taxon>
        <taxon>Streptophyta</taxon>
        <taxon>Embryophyta</taxon>
        <taxon>Tracheophyta</taxon>
        <taxon>Spermatophyta</taxon>
        <taxon>Magnoliopsida</taxon>
        <taxon>eudicotyledons</taxon>
        <taxon>Gunneridae</taxon>
        <taxon>Pentapetalae</taxon>
        <taxon>rosids</taxon>
        <taxon>malvids</taxon>
        <taxon>Myrtales</taxon>
        <taxon>Myrtaceae</taxon>
        <taxon>Myrtoideae</taxon>
        <taxon>Eucalypteae</taxon>
        <taxon>Eucalyptus</taxon>
    </lineage>
</organism>
<keyword evidence="5 6" id="KW-0472">Membrane</keyword>
<name>A0ABD3L4B1_EUCGL</name>
<feature type="transmembrane region" description="Helical" evidence="6">
    <location>
        <begin position="105"/>
        <end position="125"/>
    </location>
</feature>
<evidence type="ECO:0000256" key="5">
    <source>
        <dbReference type="ARBA" id="ARBA00023136"/>
    </source>
</evidence>
<protein>
    <recommendedName>
        <fullName evidence="6">Copper transport protein</fullName>
    </recommendedName>
</protein>
<feature type="transmembrane region" description="Helical" evidence="6">
    <location>
        <begin position="24"/>
        <end position="44"/>
    </location>
</feature>
<evidence type="ECO:0000256" key="2">
    <source>
        <dbReference type="ARBA" id="ARBA00022692"/>
    </source>
</evidence>
<keyword evidence="6" id="KW-0813">Transport</keyword>
<evidence type="ECO:0000256" key="7">
    <source>
        <dbReference type="SAM" id="MobiDB-lite"/>
    </source>
</evidence>
<sequence length="171" mass="17719">MMHMTFYWSKEVTLLVESWQTTTWTSYAFTLLACFLASAFYQFMEHSRVRLKLSSSSSSSSSASASAPAEAAKPSPAAPEDPLATPFLGSKVSASSAGGGKGWTVARVGGAVLFGLNAAVGYVLMLAVMSFNGGVFLSVVCGLGVGYLVFRSGTDEAVTVTAVADNPCACA</sequence>
<comment type="subcellular location">
    <subcellularLocation>
        <location evidence="6">Membrane</location>
        <topology evidence="6">Multi-pass membrane protein</topology>
    </subcellularLocation>
</comment>
<proteinExistence type="inferred from homology"/>
<keyword evidence="2 6" id="KW-0812">Transmembrane</keyword>
<dbReference type="PANTHER" id="PTHR12483">
    <property type="entry name" value="SOLUTE CARRIER FAMILY 31 COPPER TRANSPORTERS"/>
    <property type="match status" value="1"/>
</dbReference>
<feature type="transmembrane region" description="Helical" evidence="6">
    <location>
        <begin position="131"/>
        <end position="150"/>
    </location>
</feature>
<evidence type="ECO:0000256" key="1">
    <source>
        <dbReference type="ARBA" id="ARBA00006921"/>
    </source>
</evidence>
<comment type="similarity">
    <text evidence="1 6">Belongs to the copper transporter (Ctr) (TC 1.A.56) family. SLC31A subfamily.</text>
</comment>
<keyword evidence="6" id="KW-0406">Ion transport</keyword>
<dbReference type="EMBL" id="JBJKBG010000003">
    <property type="protein sequence ID" value="KAL3744581.1"/>
    <property type="molecule type" value="Genomic_DNA"/>
</dbReference>
<dbReference type="GO" id="GO:0016020">
    <property type="term" value="C:membrane"/>
    <property type="evidence" value="ECO:0007669"/>
    <property type="project" value="UniProtKB-SubCell"/>
</dbReference>
<comment type="caution">
    <text evidence="8">The sequence shown here is derived from an EMBL/GenBank/DDBJ whole genome shotgun (WGS) entry which is preliminary data.</text>
</comment>
<accession>A0ABD3L4B1</accession>
<dbReference type="InterPro" id="IPR007274">
    <property type="entry name" value="Cop_transporter"/>
</dbReference>
<keyword evidence="6" id="KW-0186">Copper</keyword>
<dbReference type="PANTHER" id="PTHR12483:SF92">
    <property type="entry name" value="COPPER TRANSPORT PROTEIN"/>
    <property type="match status" value="1"/>
</dbReference>
<dbReference type="Proteomes" id="UP001634007">
    <property type="component" value="Unassembled WGS sequence"/>
</dbReference>
<keyword evidence="3 6" id="KW-0187">Copper transport</keyword>
<evidence type="ECO:0000256" key="6">
    <source>
        <dbReference type="RuleBase" id="RU367022"/>
    </source>
</evidence>
<evidence type="ECO:0000313" key="9">
    <source>
        <dbReference type="Proteomes" id="UP001634007"/>
    </source>
</evidence>
<evidence type="ECO:0000256" key="4">
    <source>
        <dbReference type="ARBA" id="ARBA00022989"/>
    </source>
</evidence>
<reference evidence="8 9" key="1">
    <citation type="submission" date="2024-11" db="EMBL/GenBank/DDBJ databases">
        <title>Chromosome-level genome assembly of Eucalyptus globulus Labill. provides insights into its genome evolution.</title>
        <authorList>
            <person name="Li X."/>
        </authorList>
    </citation>
    <scope>NUCLEOTIDE SEQUENCE [LARGE SCALE GENOMIC DNA]</scope>
    <source>
        <strain evidence="8">CL2024</strain>
        <tissue evidence="8">Fresh tender leaves</tissue>
    </source>
</reference>
<gene>
    <name evidence="8" type="ORF">ACJRO7_013795</name>
</gene>
<feature type="region of interest" description="Disordered" evidence="7">
    <location>
        <begin position="60"/>
        <end position="82"/>
    </location>
</feature>
<keyword evidence="9" id="KW-1185">Reference proteome</keyword>
<feature type="compositionally biased region" description="Low complexity" evidence="7">
    <location>
        <begin position="60"/>
        <end position="75"/>
    </location>
</feature>
<dbReference type="GO" id="GO:0005375">
    <property type="term" value="F:copper ion transmembrane transporter activity"/>
    <property type="evidence" value="ECO:0007669"/>
    <property type="project" value="UniProtKB-UniRule"/>
</dbReference>